<reference evidence="2 3" key="1">
    <citation type="submission" date="2016-10" db="EMBL/GenBank/DDBJ databases">
        <authorList>
            <person name="de Groot N.N."/>
        </authorList>
    </citation>
    <scope>NUCLEOTIDE SEQUENCE [LARGE SCALE GENOMIC DNA]</scope>
    <source>
        <strain evidence="2 3">LMG 18387</strain>
    </source>
</reference>
<proteinExistence type="predicted"/>
<dbReference type="STRING" id="29435.SAMN05216588_12828"/>
<dbReference type="EMBL" id="FNDG01000028">
    <property type="protein sequence ID" value="SDI90539.1"/>
    <property type="molecule type" value="Genomic_DNA"/>
</dbReference>
<evidence type="ECO:0000256" key="1">
    <source>
        <dbReference type="PIRSR" id="PIRSR037318-50"/>
    </source>
</evidence>
<keyword evidence="2" id="KW-0808">Transferase</keyword>
<dbReference type="PIRSF" id="PIRSF037318">
    <property type="entry name" value="RfaP"/>
    <property type="match status" value="1"/>
</dbReference>
<dbReference type="SUPFAM" id="SSF56112">
    <property type="entry name" value="Protein kinase-like (PK-like)"/>
    <property type="match status" value="1"/>
</dbReference>
<sequence length="301" mass="33923">MAPFHKVAVAFSIRREGAAPTGGLMQLILAEPFKSLWAGKDAFEEVEHLQGQVYRELEARRTLRTEVDGKGYFVKIHRGIGWGEILKNLTTARLPVLGAGQEWKAIERLSAVGVPTMTGVAYGERGSNPAQQHSFIVTEELAPTVDLEQLTLGWAQQPPQPGLKRALIRRVADMTGRMHAAGVNHRDCYICHFLLHTDKPFNAGDFRLSVIDLHRAQLRSAVPRRWRDKDLAGLYFSALNIGLTQRDFLRFLKGYFAAVGSARSLRQILRDEAALLAWLQRKAERLLSRYARKYDTGSRHE</sequence>
<dbReference type="InterPro" id="IPR011009">
    <property type="entry name" value="Kinase-like_dom_sf"/>
</dbReference>
<dbReference type="GO" id="GO:0009103">
    <property type="term" value="P:lipopolysaccharide biosynthetic process"/>
    <property type="evidence" value="ECO:0007669"/>
    <property type="project" value="InterPro"/>
</dbReference>
<gene>
    <name evidence="2" type="ORF">SAMN05216588_12828</name>
</gene>
<accession>A0A1G8PDH5</accession>
<protein>
    <submittedName>
        <fullName evidence="2">Heptose I phosphotransferase</fullName>
    </submittedName>
</protein>
<feature type="active site" evidence="1">
    <location>
        <position position="187"/>
    </location>
</feature>
<dbReference type="Proteomes" id="UP000198606">
    <property type="component" value="Unassembled WGS sequence"/>
</dbReference>
<dbReference type="AlphaFoldDB" id="A0A1G8PDH5"/>
<dbReference type="NCBIfam" id="NF011703">
    <property type="entry name" value="PRK15123.1"/>
    <property type="match status" value="1"/>
</dbReference>
<dbReference type="Pfam" id="PF06293">
    <property type="entry name" value="Kdo"/>
    <property type="match status" value="1"/>
</dbReference>
<organism evidence="2 3">
    <name type="scientific">Phytopseudomonas flavescens</name>
    <dbReference type="NCBI Taxonomy" id="29435"/>
    <lineage>
        <taxon>Bacteria</taxon>
        <taxon>Pseudomonadati</taxon>
        <taxon>Pseudomonadota</taxon>
        <taxon>Gammaproteobacteria</taxon>
        <taxon>Pseudomonadales</taxon>
        <taxon>Pseudomonadaceae</taxon>
        <taxon>Phytopseudomonas</taxon>
    </lineage>
</organism>
<name>A0A1G8PDH5_9GAMM</name>
<dbReference type="GO" id="GO:0016301">
    <property type="term" value="F:kinase activity"/>
    <property type="evidence" value="ECO:0007669"/>
    <property type="project" value="InterPro"/>
</dbReference>
<dbReference type="InterPro" id="IPR017172">
    <property type="entry name" value="Lsacc_core_hep_kinase_RfaP"/>
</dbReference>
<evidence type="ECO:0000313" key="3">
    <source>
        <dbReference type="Proteomes" id="UP000198606"/>
    </source>
</evidence>
<evidence type="ECO:0000313" key="2">
    <source>
        <dbReference type="EMBL" id="SDI90539.1"/>
    </source>
</evidence>